<dbReference type="Proteomes" id="UP000291286">
    <property type="component" value="Unassembled WGS sequence"/>
</dbReference>
<proteinExistence type="predicted"/>
<protein>
    <submittedName>
        <fullName evidence="2">Uncharacterized protein</fullName>
    </submittedName>
</protein>
<reference evidence="2 3" key="1">
    <citation type="submission" date="2019-02" db="EMBL/GenBank/DDBJ databases">
        <title>WGS of Pseudoxanthomonas species novum from clinical isolates.</title>
        <authorList>
            <person name="Bernier A.-M."/>
            <person name="Bernard K."/>
            <person name="Vachon A."/>
        </authorList>
    </citation>
    <scope>NUCLEOTIDE SEQUENCE [LARGE SCALE GENOMIC DNA]</scope>
    <source>
        <strain evidence="2 3">NML171202</strain>
    </source>
</reference>
<sequence>MADQEITCSDCWPKICRCHKGPLPKAYIEWAGAGFWFEGTVMRRDDGTLVFIGKDGKAFLVERFMQDDAAPTPPSVFYPPYQAAQEGRG</sequence>
<evidence type="ECO:0000313" key="3">
    <source>
        <dbReference type="Proteomes" id="UP000291286"/>
    </source>
</evidence>
<evidence type="ECO:0000313" key="2">
    <source>
        <dbReference type="EMBL" id="TAA24043.1"/>
    </source>
</evidence>
<feature type="region of interest" description="Disordered" evidence="1">
    <location>
        <begin position="69"/>
        <end position="89"/>
    </location>
</feature>
<dbReference type="RefSeq" id="WP_130521773.1">
    <property type="nucleotide sequence ID" value="NZ_SHMA01000013.1"/>
</dbReference>
<organism evidence="2 3">
    <name type="scientific">Pseudoxanthomonas winnipegensis</name>
    <dbReference type="NCBI Taxonomy" id="2480810"/>
    <lineage>
        <taxon>Bacteria</taxon>
        <taxon>Pseudomonadati</taxon>
        <taxon>Pseudomonadota</taxon>
        <taxon>Gammaproteobacteria</taxon>
        <taxon>Lysobacterales</taxon>
        <taxon>Lysobacteraceae</taxon>
        <taxon>Pseudoxanthomonas</taxon>
    </lineage>
</organism>
<comment type="caution">
    <text evidence="2">The sequence shown here is derived from an EMBL/GenBank/DDBJ whole genome shotgun (WGS) entry which is preliminary data.</text>
</comment>
<accession>A0A4Q8L7K8</accession>
<dbReference type="EMBL" id="SHMB01000014">
    <property type="protein sequence ID" value="TAA24043.1"/>
    <property type="molecule type" value="Genomic_DNA"/>
</dbReference>
<evidence type="ECO:0000256" key="1">
    <source>
        <dbReference type="SAM" id="MobiDB-lite"/>
    </source>
</evidence>
<name>A0A4Q8L7K8_9GAMM</name>
<dbReference type="AlphaFoldDB" id="A0A4Q8L7K8"/>
<gene>
    <name evidence="2" type="ORF">EA661_19475</name>
</gene>